<evidence type="ECO:0000256" key="3">
    <source>
        <dbReference type="ARBA" id="ARBA00022475"/>
    </source>
</evidence>
<dbReference type="GO" id="GO:0005886">
    <property type="term" value="C:plasma membrane"/>
    <property type="evidence" value="ECO:0007669"/>
    <property type="project" value="UniProtKB-SubCell"/>
</dbReference>
<keyword evidence="8 9" id="KW-0472">Membrane</keyword>
<dbReference type="InterPro" id="IPR036259">
    <property type="entry name" value="MFS_trans_sf"/>
</dbReference>
<evidence type="ECO:0000256" key="1">
    <source>
        <dbReference type="ARBA" id="ARBA00004651"/>
    </source>
</evidence>
<feature type="transmembrane region" description="Helical" evidence="9">
    <location>
        <begin position="93"/>
        <end position="117"/>
    </location>
</feature>
<proteinExistence type="inferred from homology"/>
<feature type="transmembrane region" description="Helical" evidence="9">
    <location>
        <begin position="368"/>
        <end position="392"/>
    </location>
</feature>
<feature type="transmembrane region" description="Helical" evidence="9">
    <location>
        <begin position="308"/>
        <end position="330"/>
    </location>
</feature>
<keyword evidence="4" id="KW-0997">Cell inner membrane</keyword>
<protein>
    <recommendedName>
        <fullName evidence="9">Lysophospholipid transporter LplT</fullName>
    </recommendedName>
</protein>
<name>A0A447KSG0_SEROD</name>
<organism evidence="10 11">
    <name type="scientific">Serratia odorifera</name>
    <dbReference type="NCBI Taxonomy" id="618"/>
    <lineage>
        <taxon>Bacteria</taxon>
        <taxon>Pseudomonadati</taxon>
        <taxon>Pseudomonadota</taxon>
        <taxon>Gammaproteobacteria</taxon>
        <taxon>Enterobacterales</taxon>
        <taxon>Yersiniaceae</taxon>
        <taxon>Serratia</taxon>
    </lineage>
</organism>
<evidence type="ECO:0000313" key="11">
    <source>
        <dbReference type="Proteomes" id="UP000281391"/>
    </source>
</evidence>
<dbReference type="Gene3D" id="1.20.1250.20">
    <property type="entry name" value="MFS general substrate transporter like domains"/>
    <property type="match status" value="1"/>
</dbReference>
<keyword evidence="5 9" id="KW-0812">Transmembrane</keyword>
<evidence type="ECO:0000256" key="6">
    <source>
        <dbReference type="ARBA" id="ARBA00022989"/>
    </source>
</evidence>
<dbReference type="Proteomes" id="UP000281391">
    <property type="component" value="Chromosome"/>
</dbReference>
<feature type="transmembrane region" description="Helical" evidence="9">
    <location>
        <begin position="15"/>
        <end position="41"/>
    </location>
</feature>
<dbReference type="PANTHER" id="PTHR43266:SF2">
    <property type="entry name" value="MAJOR FACILITATOR SUPERFAMILY (MFS) PROFILE DOMAIN-CONTAINING PROTEIN"/>
    <property type="match status" value="1"/>
</dbReference>
<dbReference type="SUPFAM" id="SSF103473">
    <property type="entry name" value="MFS general substrate transporter"/>
    <property type="match status" value="1"/>
</dbReference>
<dbReference type="AlphaFoldDB" id="A0A447KSG0"/>
<dbReference type="HAMAP" id="MF_01585">
    <property type="entry name" value="MFS_LplT"/>
    <property type="match status" value="1"/>
</dbReference>
<gene>
    <name evidence="9 10" type="primary">lplT</name>
    <name evidence="10" type="ORF">NCTC11214_02797</name>
</gene>
<comment type="function">
    <text evidence="9">Catalyzes the facilitated diffusion of 2-acyl-glycero-3-phosphoethanolamine (2-acyl-GPE) into the cell.</text>
</comment>
<dbReference type="KEGG" id="sof:NCTC11214_02797"/>
<evidence type="ECO:0000256" key="8">
    <source>
        <dbReference type="ARBA" id="ARBA00023136"/>
    </source>
</evidence>
<dbReference type="InterPro" id="IPR011701">
    <property type="entry name" value="MFS"/>
</dbReference>
<dbReference type="EMBL" id="LR134117">
    <property type="protein sequence ID" value="VDZ58478.1"/>
    <property type="molecule type" value="Genomic_DNA"/>
</dbReference>
<dbReference type="Pfam" id="PF07690">
    <property type="entry name" value="MFS_1"/>
    <property type="match status" value="1"/>
</dbReference>
<accession>A0A447KSG0</accession>
<feature type="transmembrane region" description="Helical" evidence="9">
    <location>
        <begin position="163"/>
        <end position="184"/>
    </location>
</feature>
<comment type="similarity">
    <text evidence="9">Belongs to the major facilitator superfamily. LplT (TC 2.A.1.42) family.</text>
</comment>
<evidence type="ECO:0000256" key="2">
    <source>
        <dbReference type="ARBA" id="ARBA00022448"/>
    </source>
</evidence>
<keyword evidence="3 9" id="KW-1003">Cell membrane</keyword>
<sequence length="401" mass="41796">MNQPLTDNAPLLSRGMIAVICAQFLSAFGDNALLFATLALIKQQLYPDWSQPILQMAFVATYIILAPFVGQIADSFAKGRVMMFANGLKLAGALVICFGLNPFLGYSLVGVGAAAYSPAKYGILGEITSGEKLVKANGLMEASTIAAILIGSVAGGVLADWHIIAALAVCALVYAAAVVANLYIPRLAAARPGASWRPRAMTRSFFAASVTLWRDGQTRFSLIGTSLFWGAGVTLRFLLVLWVPVALGIADNATPTLLNAMVAVGIVIGAGVAARFVTLETVRRCMPAGILIGVVVALFALQTAMINAYALLMLIGVLGGFFVVPLNALLQERGKRSVGAGNAIAVQNLGENTAMLLMLGLYSLVVKLGVPVVGVGVGFGVVFALAIAALWLSQRRAGRAG</sequence>
<keyword evidence="6 9" id="KW-1133">Transmembrane helix</keyword>
<dbReference type="PANTHER" id="PTHR43266">
    <property type="entry name" value="MACROLIDE-EFFLUX PROTEIN"/>
    <property type="match status" value="1"/>
</dbReference>
<feature type="transmembrane region" description="Helical" evidence="9">
    <location>
        <begin position="53"/>
        <end position="73"/>
    </location>
</feature>
<evidence type="ECO:0000256" key="7">
    <source>
        <dbReference type="ARBA" id="ARBA00023055"/>
    </source>
</evidence>
<keyword evidence="2 9" id="KW-0813">Transport</keyword>
<comment type="caution">
    <text evidence="9">Lacks conserved residue(s) required for the propagation of feature annotation.</text>
</comment>
<comment type="subcellular location">
    <subcellularLocation>
        <location evidence="1 9">Cell membrane</location>
        <topology evidence="1 9">Multi-pass membrane protein</topology>
    </subcellularLocation>
</comment>
<evidence type="ECO:0000256" key="9">
    <source>
        <dbReference type="HAMAP-Rule" id="MF_01585"/>
    </source>
</evidence>
<dbReference type="RefSeq" id="WP_004959138.1">
    <property type="nucleotide sequence ID" value="NZ_JAQMZQ010000010.1"/>
</dbReference>
<dbReference type="GO" id="GO:0051978">
    <property type="term" value="F:lysophospholipid:sodium symporter activity"/>
    <property type="evidence" value="ECO:0007669"/>
    <property type="project" value="InterPro"/>
</dbReference>
<evidence type="ECO:0000313" key="10">
    <source>
        <dbReference type="EMBL" id="VDZ58478.1"/>
    </source>
</evidence>
<keyword evidence="7 9" id="KW-0445">Lipid transport</keyword>
<dbReference type="CDD" id="cd06173">
    <property type="entry name" value="MFS_MefA_like"/>
    <property type="match status" value="1"/>
</dbReference>
<feature type="transmembrane region" description="Helical" evidence="9">
    <location>
        <begin position="285"/>
        <end position="302"/>
    </location>
</feature>
<reference evidence="10 11" key="1">
    <citation type="submission" date="2018-12" db="EMBL/GenBank/DDBJ databases">
        <authorList>
            <consortium name="Pathogen Informatics"/>
        </authorList>
    </citation>
    <scope>NUCLEOTIDE SEQUENCE [LARGE SCALE GENOMIC DNA]</scope>
    <source>
        <strain evidence="10 11">NCTC11214</strain>
    </source>
</reference>
<evidence type="ECO:0000256" key="4">
    <source>
        <dbReference type="ARBA" id="ARBA00022519"/>
    </source>
</evidence>
<dbReference type="InterPro" id="IPR023727">
    <property type="entry name" value="LysoPLipid__transptr_LplT"/>
</dbReference>
<feature type="transmembrane region" description="Helical" evidence="9">
    <location>
        <begin position="256"/>
        <end position="278"/>
    </location>
</feature>
<feature type="transmembrane region" description="Helical" evidence="9">
    <location>
        <begin position="227"/>
        <end position="250"/>
    </location>
</feature>
<dbReference type="NCBIfam" id="NF008397">
    <property type="entry name" value="PRK11195.1"/>
    <property type="match status" value="1"/>
</dbReference>
<feature type="transmembrane region" description="Helical" evidence="9">
    <location>
        <begin position="342"/>
        <end position="362"/>
    </location>
</feature>
<evidence type="ECO:0000256" key="5">
    <source>
        <dbReference type="ARBA" id="ARBA00022692"/>
    </source>
</evidence>